<dbReference type="InterPro" id="IPR013114">
    <property type="entry name" value="FabA_FabZ"/>
</dbReference>
<dbReference type="GO" id="GO:0009245">
    <property type="term" value="P:lipid A biosynthetic process"/>
    <property type="evidence" value="ECO:0007669"/>
    <property type="project" value="UniProtKB-KW"/>
</dbReference>
<dbReference type="RefSeq" id="WP_154029211.1">
    <property type="nucleotide sequence ID" value="NZ_LR217710.1"/>
</dbReference>
<dbReference type="PANTHER" id="PTHR30272:SF1">
    <property type="entry name" value="3-HYDROXYACYL-[ACYL-CARRIER-PROTEIN] DEHYDRATASE"/>
    <property type="match status" value="1"/>
</dbReference>
<dbReference type="SUPFAM" id="SSF54637">
    <property type="entry name" value="Thioesterase/thiol ester dehydrase-isomerase"/>
    <property type="match status" value="1"/>
</dbReference>
<reference evidence="14 15" key="1">
    <citation type="submission" date="2019-02" db="EMBL/GenBank/DDBJ databases">
        <authorList>
            <person name="Manzano-Marin A."/>
            <person name="Manzano-Marin A."/>
        </authorList>
    </citation>
    <scope>NUCLEOTIDE SEQUENCE [LARGE SCALE GENOMIC DNA]</scope>
    <source>
        <strain evidence="14 15">BuCicurvipes</strain>
    </source>
</reference>
<evidence type="ECO:0000256" key="13">
    <source>
        <dbReference type="SAM" id="Phobius"/>
    </source>
</evidence>
<comment type="similarity">
    <text evidence="2">Belongs to the thioester dehydratase family. FabZ subfamily.</text>
</comment>
<dbReference type="OrthoDB" id="9772788at2"/>
<evidence type="ECO:0000313" key="15">
    <source>
        <dbReference type="Proteomes" id="UP000294344"/>
    </source>
</evidence>
<keyword evidence="13" id="KW-1133">Transmembrane helix</keyword>
<dbReference type="EC" id="4.2.1.59" evidence="3"/>
<evidence type="ECO:0000256" key="11">
    <source>
        <dbReference type="ARBA" id="ARBA00029890"/>
    </source>
</evidence>
<comment type="function">
    <text evidence="10">Involved in unsaturated fatty acids biosynthesis. Catalyzes the dehydration of short chain beta-hydroxyacyl-ACPs and long chain saturated and unsaturated beta-hydroxyacyl-ACPs.</text>
</comment>
<protein>
    <recommendedName>
        <fullName evidence="4">3-hydroxyacyl-[acyl-carrier-protein] dehydratase FabZ</fullName>
        <ecNumber evidence="3">4.2.1.59</ecNumber>
    </recommendedName>
    <alternativeName>
        <fullName evidence="11">(3R)-hydroxymyristoyl-[acyl-carrier-protein] dehydratase</fullName>
    </alternativeName>
    <alternativeName>
        <fullName evidence="12">Beta-hydroxyacyl-ACP dehydratase</fullName>
    </alternativeName>
</protein>
<keyword evidence="8" id="KW-0443">Lipid metabolism</keyword>
<evidence type="ECO:0000256" key="8">
    <source>
        <dbReference type="ARBA" id="ARBA00023098"/>
    </source>
</evidence>
<dbReference type="EMBL" id="LR217710">
    <property type="protein sequence ID" value="VFP81448.1"/>
    <property type="molecule type" value="Genomic_DNA"/>
</dbReference>
<proteinExistence type="inferred from homology"/>
<evidence type="ECO:0000256" key="3">
    <source>
        <dbReference type="ARBA" id="ARBA00013167"/>
    </source>
</evidence>
<evidence type="ECO:0000256" key="9">
    <source>
        <dbReference type="ARBA" id="ARBA00023239"/>
    </source>
</evidence>
<keyword evidence="13" id="KW-0812">Transmembrane</keyword>
<comment type="subcellular location">
    <subcellularLocation>
        <location evidence="1">Cytoplasm</location>
    </subcellularLocation>
</comment>
<accession>A0A451D6K0</accession>
<evidence type="ECO:0000256" key="4">
    <source>
        <dbReference type="ARBA" id="ARBA00017176"/>
    </source>
</evidence>
<evidence type="ECO:0000313" key="14">
    <source>
        <dbReference type="EMBL" id="VFP81448.1"/>
    </source>
</evidence>
<dbReference type="Pfam" id="PF07977">
    <property type="entry name" value="FabA"/>
    <property type="match status" value="1"/>
</dbReference>
<feature type="transmembrane region" description="Helical" evidence="13">
    <location>
        <begin position="129"/>
        <end position="151"/>
    </location>
</feature>
<keyword evidence="6" id="KW-0444">Lipid biosynthesis</keyword>
<dbReference type="GO" id="GO:0005737">
    <property type="term" value="C:cytoplasm"/>
    <property type="evidence" value="ECO:0007669"/>
    <property type="project" value="UniProtKB-SubCell"/>
</dbReference>
<evidence type="ECO:0000256" key="1">
    <source>
        <dbReference type="ARBA" id="ARBA00004496"/>
    </source>
</evidence>
<evidence type="ECO:0000256" key="12">
    <source>
        <dbReference type="ARBA" id="ARBA00032213"/>
    </source>
</evidence>
<evidence type="ECO:0000256" key="10">
    <source>
        <dbReference type="ARBA" id="ARBA00025049"/>
    </source>
</evidence>
<sequence>MKDTKDLKYILNINDILKILPHRFPFLLIDKILDYKKKKYIHTLKNITANDFFFFGHFPEKFIFPGVLIIESIAQSSSILLFYYKSNIKKSKKTCCLTGVNNTTFIHPVYPGDQMVVEVFFKRKLLEVYFFYGVVLVNNIIVCKSTISLSFL</sequence>
<dbReference type="GO" id="GO:0016020">
    <property type="term" value="C:membrane"/>
    <property type="evidence" value="ECO:0007669"/>
    <property type="project" value="GOC"/>
</dbReference>
<dbReference type="PANTHER" id="PTHR30272">
    <property type="entry name" value="3-HYDROXYACYL-[ACYL-CARRIER-PROTEIN] DEHYDRATASE"/>
    <property type="match status" value="1"/>
</dbReference>
<evidence type="ECO:0000256" key="2">
    <source>
        <dbReference type="ARBA" id="ARBA00009174"/>
    </source>
</evidence>
<dbReference type="CDD" id="cd01288">
    <property type="entry name" value="FabZ"/>
    <property type="match status" value="1"/>
</dbReference>
<keyword evidence="7" id="KW-0441">Lipid A biosynthesis</keyword>
<keyword evidence="5" id="KW-0963">Cytoplasm</keyword>
<keyword evidence="9 14" id="KW-0456">Lyase</keyword>
<gene>
    <name evidence="14" type="primary">fabZ</name>
    <name evidence="14" type="ORF">BUCICURV3402_154</name>
</gene>
<name>A0A451D6K0_9GAMM</name>
<dbReference type="Proteomes" id="UP000294344">
    <property type="component" value="Chromosome"/>
</dbReference>
<dbReference type="AlphaFoldDB" id="A0A451D6K0"/>
<evidence type="ECO:0000256" key="7">
    <source>
        <dbReference type="ARBA" id="ARBA00022556"/>
    </source>
</evidence>
<organism evidence="14 15">
    <name type="scientific">Buchnera aphidicola</name>
    <name type="common">Cinara curvipes</name>
    <dbReference type="NCBI Taxonomy" id="2518975"/>
    <lineage>
        <taxon>Bacteria</taxon>
        <taxon>Pseudomonadati</taxon>
        <taxon>Pseudomonadota</taxon>
        <taxon>Gammaproteobacteria</taxon>
        <taxon>Enterobacterales</taxon>
        <taxon>Erwiniaceae</taxon>
        <taxon>Buchnera</taxon>
    </lineage>
</organism>
<keyword evidence="13" id="KW-0472">Membrane</keyword>
<feature type="transmembrane region" description="Helical" evidence="13">
    <location>
        <begin position="62"/>
        <end position="84"/>
    </location>
</feature>
<dbReference type="GO" id="GO:0019171">
    <property type="term" value="F:(3R)-hydroxyacyl-[acyl-carrier-protein] dehydratase activity"/>
    <property type="evidence" value="ECO:0007669"/>
    <property type="project" value="UniProtKB-EC"/>
</dbReference>
<evidence type="ECO:0000256" key="6">
    <source>
        <dbReference type="ARBA" id="ARBA00022516"/>
    </source>
</evidence>
<dbReference type="FunFam" id="3.10.129.10:FF:000001">
    <property type="entry name" value="3-hydroxyacyl-[acyl-carrier-protein] dehydratase FabZ"/>
    <property type="match status" value="1"/>
</dbReference>
<evidence type="ECO:0000256" key="5">
    <source>
        <dbReference type="ARBA" id="ARBA00022490"/>
    </source>
</evidence>
<dbReference type="InterPro" id="IPR029069">
    <property type="entry name" value="HotDog_dom_sf"/>
</dbReference>
<dbReference type="Gene3D" id="3.10.129.10">
    <property type="entry name" value="Hotdog Thioesterase"/>
    <property type="match status" value="1"/>
</dbReference>
<dbReference type="NCBIfam" id="NF000582">
    <property type="entry name" value="PRK00006.1"/>
    <property type="match status" value="1"/>
</dbReference>